<evidence type="ECO:0000313" key="2">
    <source>
        <dbReference type="EMBL" id="ODS24452.1"/>
    </source>
</evidence>
<dbReference type="STRING" id="62101.AB835_03900"/>
<dbReference type="EMBL" id="MDLC01000009">
    <property type="protein sequence ID" value="ODS24452.1"/>
    <property type="molecule type" value="Genomic_DNA"/>
</dbReference>
<accession>A0A1D2QS85</accession>
<name>A0A1D2QS85_9GAMM</name>
<dbReference type="Proteomes" id="UP000242502">
    <property type="component" value="Unassembled WGS sequence"/>
</dbReference>
<dbReference type="AlphaFoldDB" id="A0A1D2QS85"/>
<feature type="region of interest" description="Disordered" evidence="1">
    <location>
        <begin position="1"/>
        <end position="21"/>
    </location>
</feature>
<comment type="caution">
    <text evidence="2">The sequence shown here is derived from an EMBL/GenBank/DDBJ whole genome shotgun (WGS) entry which is preliminary data.</text>
</comment>
<organism evidence="2 3">
    <name type="scientific">Candidatus Endobugula sertula</name>
    <name type="common">Bugula neritina bacterial symbiont</name>
    <dbReference type="NCBI Taxonomy" id="62101"/>
    <lineage>
        <taxon>Bacteria</taxon>
        <taxon>Pseudomonadati</taxon>
        <taxon>Pseudomonadota</taxon>
        <taxon>Gammaproteobacteria</taxon>
        <taxon>Cellvibrionales</taxon>
        <taxon>Cellvibrionaceae</taxon>
        <taxon>Candidatus Endobugula</taxon>
    </lineage>
</organism>
<protein>
    <submittedName>
        <fullName evidence="2">Uncharacterized protein</fullName>
    </submittedName>
</protein>
<reference evidence="2 3" key="1">
    <citation type="journal article" date="2016" name="Appl. Environ. Microbiol.">
        <title>Lack of Overt Genome Reduction in the Bryostatin-Producing Bryozoan Symbiont "Candidatus Endobugula sertula".</title>
        <authorList>
            <person name="Miller I.J."/>
            <person name="Vanee N."/>
            <person name="Fong S.S."/>
            <person name="Lim-Fong G.E."/>
            <person name="Kwan J.C."/>
        </authorList>
    </citation>
    <scope>NUCLEOTIDE SEQUENCE [LARGE SCALE GENOMIC DNA]</scope>
    <source>
        <strain evidence="2">AB1-4</strain>
    </source>
</reference>
<gene>
    <name evidence="2" type="ORF">AB835_03900</name>
</gene>
<sequence>MTKRVAKEGDVIPTPSTSTSSIALEPTVQGSWKVAEPVRYTSHNKLKYNGTPLIYKAQCTFGFSGTDSSSGKTMTDSETIILQAKPSTLKESGNNVLLHGDKAVGKNGNTLTVNSSNTLKSGF</sequence>
<evidence type="ECO:0000256" key="1">
    <source>
        <dbReference type="SAM" id="MobiDB-lite"/>
    </source>
</evidence>
<evidence type="ECO:0000313" key="3">
    <source>
        <dbReference type="Proteomes" id="UP000242502"/>
    </source>
</evidence>
<feature type="compositionally biased region" description="Basic and acidic residues" evidence="1">
    <location>
        <begin position="1"/>
        <end position="10"/>
    </location>
</feature>
<proteinExistence type="predicted"/>